<dbReference type="GO" id="GO:0005634">
    <property type="term" value="C:nucleus"/>
    <property type="evidence" value="ECO:0007669"/>
    <property type="project" value="UniProtKB-SubCell"/>
</dbReference>
<comment type="subcellular location">
    <subcellularLocation>
        <location evidence="1">Nucleus</location>
    </subcellularLocation>
</comment>
<dbReference type="PANTHER" id="PTHR31391">
    <property type="entry name" value="B3 DOMAIN-CONTAINING PROTEIN OS11G0197600-RELATED"/>
    <property type="match status" value="1"/>
</dbReference>
<dbReference type="InterPro" id="IPR015300">
    <property type="entry name" value="DNA-bd_pseudobarrel_sf"/>
</dbReference>
<keyword evidence="2" id="KW-0805">Transcription regulation</keyword>
<dbReference type="PROSITE" id="PS50863">
    <property type="entry name" value="B3"/>
    <property type="match status" value="1"/>
</dbReference>
<reference evidence="7 8" key="1">
    <citation type="journal article" date="2020" name="IScience">
        <title>Genome Sequencing of the Endangered Kingdonia uniflora (Circaeasteraceae, Ranunculales) Reveals Potential Mechanisms of Evolutionary Specialization.</title>
        <authorList>
            <person name="Sun Y."/>
            <person name="Deng T."/>
            <person name="Zhang A."/>
            <person name="Moore M.J."/>
            <person name="Landis J.B."/>
            <person name="Lin N."/>
            <person name="Zhang H."/>
            <person name="Zhang X."/>
            <person name="Huang J."/>
            <person name="Zhang X."/>
            <person name="Sun H."/>
            <person name="Wang H."/>
        </authorList>
    </citation>
    <scope>NUCLEOTIDE SEQUENCE [LARGE SCALE GENOMIC DNA]</scope>
    <source>
        <strain evidence="7">TB1705</strain>
        <tissue evidence="7">Leaf</tissue>
    </source>
</reference>
<dbReference type="SMART" id="SM01019">
    <property type="entry name" value="B3"/>
    <property type="match status" value="1"/>
</dbReference>
<dbReference type="OrthoDB" id="652747at2759"/>
<dbReference type="PANTHER" id="PTHR31391:SF135">
    <property type="entry name" value="B3 DOMAIN-CONTAINING PROTEIN OS01G0234100-LIKE ISOFORM X1"/>
    <property type="match status" value="1"/>
</dbReference>
<comment type="caution">
    <text evidence="7">The sequence shown here is derived from an EMBL/GenBank/DDBJ whole genome shotgun (WGS) entry which is preliminary data.</text>
</comment>
<evidence type="ECO:0000313" key="7">
    <source>
        <dbReference type="EMBL" id="KAF6139737.1"/>
    </source>
</evidence>
<organism evidence="7 8">
    <name type="scientific">Kingdonia uniflora</name>
    <dbReference type="NCBI Taxonomy" id="39325"/>
    <lineage>
        <taxon>Eukaryota</taxon>
        <taxon>Viridiplantae</taxon>
        <taxon>Streptophyta</taxon>
        <taxon>Embryophyta</taxon>
        <taxon>Tracheophyta</taxon>
        <taxon>Spermatophyta</taxon>
        <taxon>Magnoliopsida</taxon>
        <taxon>Ranunculales</taxon>
        <taxon>Circaeasteraceae</taxon>
        <taxon>Kingdonia</taxon>
    </lineage>
</organism>
<dbReference type="Proteomes" id="UP000541444">
    <property type="component" value="Unassembled WGS sequence"/>
</dbReference>
<evidence type="ECO:0000256" key="3">
    <source>
        <dbReference type="ARBA" id="ARBA00023125"/>
    </source>
</evidence>
<dbReference type="GO" id="GO:0003677">
    <property type="term" value="F:DNA binding"/>
    <property type="evidence" value="ECO:0007669"/>
    <property type="project" value="UniProtKB-KW"/>
</dbReference>
<proteinExistence type="predicted"/>
<sequence>MFKAATTTRTRMHRKQDHNLIKSGTDTTRKTAYNSIKNMANVQVALVFHLTKATEFQGHTVRLGLIRILDYGFQKFHDVTFTLVDGDMGDCKVKFKYASRRLGCGWRRFSTAHELVVGDAMVFHLVKPAEFKVYISRAYSLSGVDKDFGLRDSEAPTMQNTTCTSIRTHEKTELKCPSTLPFGNIPVIISDSERADS</sequence>
<evidence type="ECO:0000256" key="1">
    <source>
        <dbReference type="ARBA" id="ARBA00004123"/>
    </source>
</evidence>
<dbReference type="SUPFAM" id="SSF101936">
    <property type="entry name" value="DNA-binding pseudobarrel domain"/>
    <property type="match status" value="1"/>
</dbReference>
<keyword evidence="5" id="KW-0539">Nucleus</keyword>
<keyword evidence="8" id="KW-1185">Reference proteome</keyword>
<evidence type="ECO:0000256" key="2">
    <source>
        <dbReference type="ARBA" id="ARBA00023015"/>
    </source>
</evidence>
<dbReference type="InterPro" id="IPR003340">
    <property type="entry name" value="B3_DNA-bd"/>
</dbReference>
<dbReference type="Pfam" id="PF02362">
    <property type="entry name" value="B3"/>
    <property type="match status" value="1"/>
</dbReference>
<name>A0A7J7LAR4_9MAGN</name>
<keyword evidence="3" id="KW-0238">DNA-binding</keyword>
<feature type="domain" description="TF-B3" evidence="6">
    <location>
        <begin position="102"/>
        <end position="139"/>
    </location>
</feature>
<evidence type="ECO:0000259" key="6">
    <source>
        <dbReference type="PROSITE" id="PS50863"/>
    </source>
</evidence>
<evidence type="ECO:0000256" key="5">
    <source>
        <dbReference type="ARBA" id="ARBA00023242"/>
    </source>
</evidence>
<gene>
    <name evidence="7" type="ORF">GIB67_006685</name>
</gene>
<dbReference type="AlphaFoldDB" id="A0A7J7LAR4"/>
<dbReference type="Gene3D" id="2.40.330.10">
    <property type="entry name" value="DNA-binding pseudobarrel domain"/>
    <property type="match status" value="1"/>
</dbReference>
<dbReference type="EMBL" id="JACGCM010002456">
    <property type="protein sequence ID" value="KAF6139737.1"/>
    <property type="molecule type" value="Genomic_DNA"/>
</dbReference>
<evidence type="ECO:0000256" key="4">
    <source>
        <dbReference type="ARBA" id="ARBA00023163"/>
    </source>
</evidence>
<evidence type="ECO:0000313" key="8">
    <source>
        <dbReference type="Proteomes" id="UP000541444"/>
    </source>
</evidence>
<keyword evidence="4" id="KW-0804">Transcription</keyword>
<dbReference type="CDD" id="cd10017">
    <property type="entry name" value="B3_DNA"/>
    <property type="match status" value="1"/>
</dbReference>
<dbReference type="InterPro" id="IPR044837">
    <property type="entry name" value="REM16-like"/>
</dbReference>
<protein>
    <recommendedName>
        <fullName evidence="6">TF-B3 domain-containing protein</fullName>
    </recommendedName>
</protein>
<accession>A0A7J7LAR4</accession>